<dbReference type="Gene3D" id="1.10.340.30">
    <property type="entry name" value="Hypothetical protein, domain 2"/>
    <property type="match status" value="1"/>
</dbReference>
<evidence type="ECO:0000256" key="1">
    <source>
        <dbReference type="ARBA" id="ARBA00000843"/>
    </source>
</evidence>
<dbReference type="SMART" id="SM00478">
    <property type="entry name" value="ENDO3c"/>
    <property type="match status" value="1"/>
</dbReference>
<keyword evidence="7" id="KW-0227">DNA damage</keyword>
<dbReference type="InterPro" id="IPR044298">
    <property type="entry name" value="MIG/MutY"/>
</dbReference>
<evidence type="ECO:0000256" key="3">
    <source>
        <dbReference type="ARBA" id="ARBA00008343"/>
    </source>
</evidence>
<evidence type="ECO:0000256" key="2">
    <source>
        <dbReference type="ARBA" id="ARBA00001966"/>
    </source>
</evidence>
<evidence type="ECO:0000256" key="13">
    <source>
        <dbReference type="SAM" id="MobiDB-lite"/>
    </source>
</evidence>
<dbReference type="InterPro" id="IPR000445">
    <property type="entry name" value="HhH_motif"/>
</dbReference>
<dbReference type="CDD" id="cd00056">
    <property type="entry name" value="ENDO3c"/>
    <property type="match status" value="1"/>
</dbReference>
<dbReference type="Proteomes" id="UP000029082">
    <property type="component" value="Unassembled WGS sequence"/>
</dbReference>
<feature type="compositionally biased region" description="Acidic residues" evidence="13">
    <location>
        <begin position="50"/>
        <end position="69"/>
    </location>
</feature>
<evidence type="ECO:0000256" key="9">
    <source>
        <dbReference type="ARBA" id="ARBA00023004"/>
    </source>
</evidence>
<dbReference type="PANTHER" id="PTHR42944">
    <property type="entry name" value="ADENINE DNA GLYCOSYLASE"/>
    <property type="match status" value="1"/>
</dbReference>
<organism evidence="15 16">
    <name type="scientific">Bifidobacterium mongoliense DSM 21395</name>
    <dbReference type="NCBI Taxonomy" id="1437603"/>
    <lineage>
        <taxon>Bacteria</taxon>
        <taxon>Bacillati</taxon>
        <taxon>Actinomycetota</taxon>
        <taxon>Actinomycetes</taxon>
        <taxon>Bifidobacteriales</taxon>
        <taxon>Bifidobacteriaceae</taxon>
        <taxon>Bifidobacterium</taxon>
    </lineage>
</organism>
<dbReference type="InterPro" id="IPR011257">
    <property type="entry name" value="DNA_glycosylase"/>
</dbReference>
<keyword evidence="8" id="KW-0378">Hydrolase</keyword>
<keyword evidence="12" id="KW-0326">Glycosidase</keyword>
<comment type="similarity">
    <text evidence="3">Belongs to the Nth/MutY family.</text>
</comment>
<evidence type="ECO:0000313" key="16">
    <source>
        <dbReference type="Proteomes" id="UP000029082"/>
    </source>
</evidence>
<dbReference type="GO" id="GO:0016829">
    <property type="term" value="F:lyase activity"/>
    <property type="evidence" value="ECO:0007669"/>
    <property type="project" value="UniProtKB-KW"/>
</dbReference>
<accession>A0A087C7A0</accession>
<comment type="catalytic activity">
    <reaction evidence="1">
        <text>Hydrolyzes free adenine bases from 7,8-dihydro-8-oxoguanine:adenine mismatched double-stranded DNA, leaving an apurinic site.</text>
        <dbReference type="EC" id="3.2.2.31"/>
    </reaction>
</comment>
<dbReference type="GO" id="GO:0000701">
    <property type="term" value="F:purine-specific mismatch base pair DNA N-glycosylase activity"/>
    <property type="evidence" value="ECO:0007669"/>
    <property type="project" value="UniProtKB-EC"/>
</dbReference>
<dbReference type="GO" id="GO:0051536">
    <property type="term" value="F:iron-sulfur cluster binding"/>
    <property type="evidence" value="ECO:0007669"/>
    <property type="project" value="UniProtKB-KW"/>
</dbReference>
<dbReference type="Pfam" id="PF00633">
    <property type="entry name" value="HHH"/>
    <property type="match status" value="1"/>
</dbReference>
<feature type="domain" description="HhH-GPD" evidence="14">
    <location>
        <begin position="112"/>
        <end position="264"/>
    </location>
</feature>
<keyword evidence="6" id="KW-0479">Metal-binding</keyword>
<evidence type="ECO:0000313" key="15">
    <source>
        <dbReference type="EMBL" id="KFI79150.1"/>
    </source>
</evidence>
<gene>
    <name evidence="15" type="ORF">BMON_0347</name>
</gene>
<evidence type="ECO:0000256" key="6">
    <source>
        <dbReference type="ARBA" id="ARBA00022723"/>
    </source>
</evidence>
<dbReference type="eggNOG" id="COG1194">
    <property type="taxonomic scope" value="Bacteria"/>
</dbReference>
<feature type="region of interest" description="Disordered" evidence="13">
    <location>
        <begin position="43"/>
        <end position="71"/>
    </location>
</feature>
<protein>
    <recommendedName>
        <fullName evidence="5">Adenine DNA glycosylase</fullName>
        <ecNumber evidence="4">3.2.2.31</ecNumber>
    </recommendedName>
</protein>
<evidence type="ECO:0000256" key="8">
    <source>
        <dbReference type="ARBA" id="ARBA00022801"/>
    </source>
</evidence>
<dbReference type="GO" id="GO:0046872">
    <property type="term" value="F:metal ion binding"/>
    <property type="evidence" value="ECO:0007669"/>
    <property type="project" value="UniProtKB-KW"/>
</dbReference>
<keyword evidence="11" id="KW-0234">DNA repair</keyword>
<evidence type="ECO:0000256" key="7">
    <source>
        <dbReference type="ARBA" id="ARBA00022763"/>
    </source>
</evidence>
<evidence type="ECO:0000256" key="10">
    <source>
        <dbReference type="ARBA" id="ARBA00023014"/>
    </source>
</evidence>
<dbReference type="GO" id="GO:0035485">
    <property type="term" value="F:adenine/guanine mispair binding"/>
    <property type="evidence" value="ECO:0007669"/>
    <property type="project" value="TreeGrafter"/>
</dbReference>
<dbReference type="Gene3D" id="1.10.1670.10">
    <property type="entry name" value="Helix-hairpin-Helix base-excision DNA repair enzymes (C-terminal)"/>
    <property type="match status" value="1"/>
</dbReference>
<dbReference type="InterPro" id="IPR003265">
    <property type="entry name" value="HhH-GPD_domain"/>
</dbReference>
<comment type="caution">
    <text evidence="15">The sequence shown here is derived from an EMBL/GenBank/DDBJ whole genome shotgun (WGS) entry which is preliminary data.</text>
</comment>
<dbReference type="EC" id="3.2.2.31" evidence="4"/>
<dbReference type="STRING" id="1437603.GCA_000771525_01374"/>
<evidence type="ECO:0000259" key="14">
    <source>
        <dbReference type="SMART" id="SM00478"/>
    </source>
</evidence>
<evidence type="ECO:0000256" key="5">
    <source>
        <dbReference type="ARBA" id="ARBA00022023"/>
    </source>
</evidence>
<evidence type="ECO:0000256" key="4">
    <source>
        <dbReference type="ARBA" id="ARBA00012045"/>
    </source>
</evidence>
<dbReference type="PANTHER" id="PTHR42944:SF1">
    <property type="entry name" value="ADENINE DNA GLYCOSYLASE"/>
    <property type="match status" value="1"/>
</dbReference>
<dbReference type="EMBL" id="JGZE01000002">
    <property type="protein sequence ID" value="KFI79150.1"/>
    <property type="molecule type" value="Genomic_DNA"/>
</dbReference>
<dbReference type="GO" id="GO:0032357">
    <property type="term" value="F:oxidized purine DNA binding"/>
    <property type="evidence" value="ECO:0007669"/>
    <property type="project" value="TreeGrafter"/>
</dbReference>
<dbReference type="GO" id="GO:0006298">
    <property type="term" value="P:mismatch repair"/>
    <property type="evidence" value="ECO:0007669"/>
    <property type="project" value="TreeGrafter"/>
</dbReference>
<reference evidence="15 16" key="1">
    <citation type="submission" date="2014-03" db="EMBL/GenBank/DDBJ databases">
        <title>Genomics of Bifidobacteria.</title>
        <authorList>
            <person name="Ventura M."/>
            <person name="Milani C."/>
            <person name="Lugli G.A."/>
        </authorList>
    </citation>
    <scope>NUCLEOTIDE SEQUENCE [LARGE SCALE GENOMIC DNA]</scope>
    <source>
        <strain evidence="15 16">DSM 21395</strain>
    </source>
</reference>
<comment type="cofactor">
    <cofactor evidence="2">
        <name>[4Fe-4S] cluster</name>
        <dbReference type="ChEBI" id="CHEBI:49883"/>
    </cofactor>
</comment>
<proteinExistence type="inferred from homology"/>
<dbReference type="InterPro" id="IPR023170">
    <property type="entry name" value="HhH_base_excis_C"/>
</dbReference>
<name>A0A087C7A0_9BIFI</name>
<keyword evidence="15" id="KW-0456">Lyase</keyword>
<dbReference type="AlphaFoldDB" id="A0A087C7A0"/>
<dbReference type="SUPFAM" id="SSF48150">
    <property type="entry name" value="DNA-glycosylase"/>
    <property type="match status" value="1"/>
</dbReference>
<dbReference type="GO" id="GO:0006284">
    <property type="term" value="P:base-excision repair"/>
    <property type="evidence" value="ECO:0007669"/>
    <property type="project" value="InterPro"/>
</dbReference>
<evidence type="ECO:0000256" key="11">
    <source>
        <dbReference type="ARBA" id="ARBA00023204"/>
    </source>
</evidence>
<keyword evidence="10" id="KW-0411">Iron-sulfur</keyword>
<keyword evidence="9" id="KW-0408">Iron</keyword>
<sequence length="400" mass="42934">MATCPRGAIPRIGTGDHSFATGVWSPVHNGAVPKRPVTFRATDVPGVDVSDADVPDADVPETDVPETDDSTSLNSLTAIRTALFAWWDANARDLPWRFGRTTPWGVLVSEVMSQQTQMSRVVPYWLSWMGTWPDAAALASASTAEVLTAWGRLGYPRRALRLQECAKVVAGRYHDALPATYDELVALPGVGDYTASAVLSFARGQRIPVIDTNIRRALSRVLLGKESLGGSANREERDLAERVLPSKAPDSATWNQAVMELGALVCTAKAPLCDSCPLAPRCRFLAAGRPGLGERRTRPRQRFQGTNRQVRGKILEALRGISVNGGVDGAAAGTQPVTATGVQPATAPEVQPATVPVPTLPRDRVEALWGDHVQLDACIASLDEDGLIEIMPDGSLRLPR</sequence>
<dbReference type="Pfam" id="PF00730">
    <property type="entry name" value="HhH-GPD"/>
    <property type="match status" value="1"/>
</dbReference>
<dbReference type="GO" id="GO:0034039">
    <property type="term" value="F:8-oxo-7,8-dihydroguanine DNA N-glycosylase activity"/>
    <property type="evidence" value="ECO:0007669"/>
    <property type="project" value="TreeGrafter"/>
</dbReference>
<evidence type="ECO:0000256" key="12">
    <source>
        <dbReference type="ARBA" id="ARBA00023295"/>
    </source>
</evidence>
<keyword evidence="16" id="KW-1185">Reference proteome</keyword>